<dbReference type="SUPFAM" id="SSF49899">
    <property type="entry name" value="Concanavalin A-like lectins/glucanases"/>
    <property type="match status" value="1"/>
</dbReference>
<evidence type="ECO:0000259" key="8">
    <source>
        <dbReference type="Pfam" id="PF00728"/>
    </source>
</evidence>
<dbReference type="CDD" id="cd06564">
    <property type="entry name" value="GH20_DspB_LnbB-like"/>
    <property type="match status" value="1"/>
</dbReference>
<evidence type="ECO:0000256" key="2">
    <source>
        <dbReference type="ARBA" id="ARBA00006285"/>
    </source>
</evidence>
<keyword evidence="5" id="KW-0326">Glycosidase</keyword>
<dbReference type="InterPro" id="IPR015882">
    <property type="entry name" value="HEX_bac_N"/>
</dbReference>
<accession>A0A1J9QUR7</accession>
<feature type="active site" description="Proton donor" evidence="6">
    <location>
        <position position="325"/>
    </location>
</feature>
<dbReference type="Gene3D" id="3.20.20.80">
    <property type="entry name" value="Glycosidases"/>
    <property type="match status" value="1"/>
</dbReference>
<dbReference type="InterPro" id="IPR025705">
    <property type="entry name" value="Beta_hexosaminidase_sua/sub"/>
</dbReference>
<dbReference type="PANTHER" id="PTHR43678:SF1">
    <property type="entry name" value="BETA-N-ACETYLHEXOSAMINIDASE"/>
    <property type="match status" value="1"/>
</dbReference>
<dbReference type="InterPro" id="IPR013320">
    <property type="entry name" value="ConA-like_dom_sf"/>
</dbReference>
<comment type="similarity">
    <text evidence="2">Belongs to the glycosyl hydrolase 20 family.</text>
</comment>
<feature type="domain" description="Glycoside hydrolase family 20 catalytic" evidence="8">
    <location>
        <begin position="167"/>
        <end position="402"/>
    </location>
</feature>
<evidence type="ECO:0000256" key="1">
    <source>
        <dbReference type="ARBA" id="ARBA00001231"/>
    </source>
</evidence>
<feature type="domain" description="Beta-hexosaminidase bacterial type N-terminal" evidence="9">
    <location>
        <begin position="66"/>
        <end position="160"/>
    </location>
</feature>
<dbReference type="Gene3D" id="3.30.379.10">
    <property type="entry name" value="Chitobiase/beta-hexosaminidase domain 2-like"/>
    <property type="match status" value="1"/>
</dbReference>
<protein>
    <recommendedName>
        <fullName evidence="3">beta-N-acetylhexosaminidase</fullName>
        <ecNumber evidence="3">3.2.1.52</ecNumber>
    </recommendedName>
</protein>
<dbReference type="SUPFAM" id="SSF55545">
    <property type="entry name" value="beta-N-acetylhexosaminidase-like domain"/>
    <property type="match status" value="1"/>
</dbReference>
<dbReference type="SUPFAM" id="SSF51445">
    <property type="entry name" value="(Trans)glycosidases"/>
    <property type="match status" value="1"/>
</dbReference>
<evidence type="ECO:0000256" key="3">
    <source>
        <dbReference type="ARBA" id="ARBA00012663"/>
    </source>
</evidence>
<keyword evidence="7" id="KW-0732">Signal</keyword>
<dbReference type="InterPro" id="IPR052764">
    <property type="entry name" value="GH20_Enzymes"/>
</dbReference>
<dbReference type="Proteomes" id="UP000183809">
    <property type="component" value="Unassembled WGS sequence"/>
</dbReference>
<feature type="signal peptide" evidence="7">
    <location>
        <begin position="1"/>
        <end position="15"/>
    </location>
</feature>
<sequence>MWITFLVLLAASCSARLLTIPTIPFKPTNGSLSISSLRSIVVDEKYVDAVNEDGETLIPPTLLEFAQTFATDFSKTLGVNLTLATGTAAEAGSIFLTLDHATDFLDAAGRHTSEGYSFSVTGNDVTIAGASPLGTWWGTRTLLQAAVLNNGTIPAGSAIDAPGWATRGVMLDVGRHYYPPEFLVEMCSYLSFFKQNTFHLHLSDNMGSVYLDNYDFMMGLYAAFRLDSDADSLAGLNRRKNESYTKDVFEKMQHDCASRGVTIVPEIEAPGHALVITQWKPELALSTDYSMLNLSHPDTLPTVQAIWREFLPWFHSKTVHIGADEYDSSLAADYNDFVNALSTFIRTESPSHSIRIWGTFPPSPAYANNIPPSAASIQHWEFFEDNPLTDYLARNYSVLNSDDAFYVVNKWSGSYPQSLSNRTRIFHGDPSAPGGAPFAPHVFDTSNATNNPPRTHPRLLGHVAALWNDCGPNATTYSEAYYAWRDLLPALADKQWGGAGGGDALTEPAYAAAFPALHAAVPAQNLDRRIPSPAGGPTILRYDFADVVVQPAATVVPDSSGNAYHGAIVGGGGGGNGSDACGVDVDVAGAAGGAALRLDGSCFVQTPLSSKGRDYTLSFAVRPDPDPAVSTPGGALFTGGDSALLAGNGSSENVMLVAAGYGFALNYSLPRGAWTELSLVGKGNRTFLDVGGEGGRMEFTTVMGILGNSFVWGSMAVEAPVGRIGEGFVGWVRDVVLRDGAE</sequence>
<dbReference type="GO" id="GO:0004563">
    <property type="term" value="F:beta-N-acetylhexosaminidase activity"/>
    <property type="evidence" value="ECO:0007669"/>
    <property type="project" value="UniProtKB-EC"/>
</dbReference>
<dbReference type="GeneID" id="31015741"/>
<keyword evidence="11" id="KW-1185">Reference proteome</keyword>
<dbReference type="InterPro" id="IPR017853">
    <property type="entry name" value="GH"/>
</dbReference>
<dbReference type="RefSeq" id="XP_020128444.1">
    <property type="nucleotide sequence ID" value="XM_020275480.1"/>
</dbReference>
<evidence type="ECO:0000259" key="9">
    <source>
        <dbReference type="Pfam" id="PF02838"/>
    </source>
</evidence>
<dbReference type="Pfam" id="PF00728">
    <property type="entry name" value="Glyco_hydro_20"/>
    <property type="match status" value="1"/>
</dbReference>
<gene>
    <name evidence="10" type="ORF">BKCO1_4000068</name>
</gene>
<dbReference type="InterPro" id="IPR015883">
    <property type="entry name" value="Glyco_hydro_20_cat"/>
</dbReference>
<evidence type="ECO:0000313" key="11">
    <source>
        <dbReference type="Proteomes" id="UP000183809"/>
    </source>
</evidence>
<comment type="caution">
    <text evidence="10">The sequence shown here is derived from an EMBL/GenBank/DDBJ whole genome shotgun (WGS) entry which is preliminary data.</text>
</comment>
<evidence type="ECO:0000256" key="6">
    <source>
        <dbReference type="PIRSR" id="PIRSR625705-1"/>
    </source>
</evidence>
<dbReference type="GO" id="GO:0005975">
    <property type="term" value="P:carbohydrate metabolic process"/>
    <property type="evidence" value="ECO:0007669"/>
    <property type="project" value="InterPro"/>
</dbReference>
<reference evidence="10 11" key="1">
    <citation type="submission" date="2016-10" db="EMBL/GenBank/DDBJ databases">
        <title>Proteomics and genomics reveal pathogen-plant mechanisms compatible with a hemibiotrophic lifestyle of Diplodia corticola.</title>
        <authorList>
            <person name="Fernandes I."/>
            <person name="De Jonge R."/>
            <person name="Van De Peer Y."/>
            <person name="Devreese B."/>
            <person name="Alves A."/>
            <person name="Esteves A.C."/>
        </authorList>
    </citation>
    <scope>NUCLEOTIDE SEQUENCE [LARGE SCALE GENOMIC DNA]</scope>
    <source>
        <strain evidence="10 11">CBS 112549</strain>
    </source>
</reference>
<dbReference type="EC" id="3.2.1.52" evidence="3"/>
<dbReference type="OrthoDB" id="428480at2759"/>
<evidence type="ECO:0000256" key="7">
    <source>
        <dbReference type="SAM" id="SignalP"/>
    </source>
</evidence>
<proteinExistence type="inferred from homology"/>
<dbReference type="InterPro" id="IPR029018">
    <property type="entry name" value="Hex-like_dom2"/>
</dbReference>
<dbReference type="EMBL" id="MNUE01000040">
    <property type="protein sequence ID" value="OJD32184.1"/>
    <property type="molecule type" value="Genomic_DNA"/>
</dbReference>
<evidence type="ECO:0000256" key="5">
    <source>
        <dbReference type="ARBA" id="ARBA00023295"/>
    </source>
</evidence>
<keyword evidence="4 10" id="KW-0378">Hydrolase</keyword>
<dbReference type="Pfam" id="PF02838">
    <property type="entry name" value="Glyco_hydro_20b"/>
    <property type="match status" value="1"/>
</dbReference>
<dbReference type="PANTHER" id="PTHR43678">
    <property type="entry name" value="PUTATIVE (AFU_ORTHOLOGUE AFUA_2G00640)-RELATED"/>
    <property type="match status" value="1"/>
</dbReference>
<comment type="catalytic activity">
    <reaction evidence="1">
        <text>Hydrolysis of terminal non-reducing N-acetyl-D-hexosamine residues in N-acetyl-beta-D-hexosaminides.</text>
        <dbReference type="EC" id="3.2.1.52"/>
    </reaction>
</comment>
<organism evidence="10 11">
    <name type="scientific">Diplodia corticola</name>
    <dbReference type="NCBI Taxonomy" id="236234"/>
    <lineage>
        <taxon>Eukaryota</taxon>
        <taxon>Fungi</taxon>
        <taxon>Dikarya</taxon>
        <taxon>Ascomycota</taxon>
        <taxon>Pezizomycotina</taxon>
        <taxon>Dothideomycetes</taxon>
        <taxon>Dothideomycetes incertae sedis</taxon>
        <taxon>Botryosphaeriales</taxon>
        <taxon>Botryosphaeriaceae</taxon>
        <taxon>Diplodia</taxon>
    </lineage>
</organism>
<dbReference type="STRING" id="236234.A0A1J9QUR7"/>
<dbReference type="PRINTS" id="PR00738">
    <property type="entry name" value="GLHYDRLASE20"/>
</dbReference>
<feature type="chain" id="PRO_5012159331" description="beta-N-acetylhexosaminidase" evidence="7">
    <location>
        <begin position="16"/>
        <end position="742"/>
    </location>
</feature>
<evidence type="ECO:0000313" key="10">
    <source>
        <dbReference type="EMBL" id="OJD32184.1"/>
    </source>
</evidence>
<name>A0A1J9QUR7_9PEZI</name>
<evidence type="ECO:0000256" key="4">
    <source>
        <dbReference type="ARBA" id="ARBA00022801"/>
    </source>
</evidence>
<dbReference type="AlphaFoldDB" id="A0A1J9QUR7"/>